<protein>
    <submittedName>
        <fullName evidence="3">Ion channel</fullName>
    </submittedName>
</protein>
<dbReference type="HOGENOM" id="CLU_154369_0_0_9"/>
<dbReference type="EMBL" id="ABYI02000019">
    <property type="protein sequence ID" value="EEG74665.1"/>
    <property type="molecule type" value="Genomic_DNA"/>
</dbReference>
<reference evidence="3" key="1">
    <citation type="submission" date="2009-02" db="EMBL/GenBank/DDBJ databases">
        <authorList>
            <person name="Fulton L."/>
            <person name="Clifton S."/>
            <person name="Fulton B."/>
            <person name="Xu J."/>
            <person name="Minx P."/>
            <person name="Pepin K.H."/>
            <person name="Johnson M."/>
            <person name="Bhonagiri V."/>
            <person name="Nash W.E."/>
            <person name="Mardis E.R."/>
            <person name="Wilson R.K."/>
        </authorList>
    </citation>
    <scope>NUCLEOTIDE SEQUENCE [LARGE SCALE GENOMIC DNA]</scope>
    <source>
        <strain evidence="3">DSM 15053</strain>
    </source>
</reference>
<feature type="transmembrane region" description="Helical" evidence="1">
    <location>
        <begin position="20"/>
        <end position="37"/>
    </location>
</feature>
<keyword evidence="1" id="KW-1133">Transmembrane helix</keyword>
<dbReference type="eggNOG" id="COG1340">
    <property type="taxonomic scope" value="Bacteria"/>
</dbReference>
<keyword evidence="4" id="KW-1185">Reference proteome</keyword>
<keyword evidence="1" id="KW-0812">Transmembrane</keyword>
<name>C0BZT7_9FIRM</name>
<evidence type="ECO:0000259" key="2">
    <source>
        <dbReference type="Pfam" id="PF07885"/>
    </source>
</evidence>
<feature type="transmembrane region" description="Helical" evidence="1">
    <location>
        <begin position="75"/>
        <end position="97"/>
    </location>
</feature>
<dbReference type="RefSeq" id="WP_006442664.1">
    <property type="nucleotide sequence ID" value="NZ_CP036524.1"/>
</dbReference>
<comment type="caution">
    <text evidence="3">The sequence shown here is derived from an EMBL/GenBank/DDBJ whole genome shotgun (WGS) entry which is preliminary data.</text>
</comment>
<dbReference type="Pfam" id="PF07885">
    <property type="entry name" value="Ion_trans_2"/>
    <property type="match status" value="1"/>
</dbReference>
<keyword evidence="1" id="KW-0472">Membrane</keyword>
<dbReference type="SUPFAM" id="SSF81324">
    <property type="entry name" value="Voltage-gated potassium channels"/>
    <property type="match status" value="1"/>
</dbReference>
<dbReference type="InterPro" id="IPR013099">
    <property type="entry name" value="K_chnl_dom"/>
</dbReference>
<dbReference type="Gene3D" id="1.10.287.70">
    <property type="match status" value="1"/>
</dbReference>
<feature type="transmembrane region" description="Helical" evidence="1">
    <location>
        <begin position="49"/>
        <end position="69"/>
    </location>
</feature>
<evidence type="ECO:0000313" key="3">
    <source>
        <dbReference type="EMBL" id="EEG74665.1"/>
    </source>
</evidence>
<sequence>MKKGRVFWSILKRTNTDKIAAGFGVYFLVSAFFIMLVEPGIHRFGESVWYCFSVVTTIGFGDFTAVTVLGRTASIVLGIYGVIVLALIPGVVASYYMEVVKIRARESAEEFLYKLEHLEEMSREELRELSEQVKKVKLKK</sequence>
<reference evidence="3" key="2">
    <citation type="submission" date="2013-06" db="EMBL/GenBank/DDBJ databases">
        <title>Draft genome sequence of Clostridium hylemonae (DSM 15053).</title>
        <authorList>
            <person name="Sudarsanam P."/>
            <person name="Ley R."/>
            <person name="Guruge J."/>
            <person name="Turnbaugh P.J."/>
            <person name="Mahowald M."/>
            <person name="Liep D."/>
            <person name="Gordon J."/>
        </authorList>
    </citation>
    <scope>NUCLEOTIDE SEQUENCE</scope>
    <source>
        <strain evidence="3">DSM 15053</strain>
    </source>
</reference>
<evidence type="ECO:0000313" key="4">
    <source>
        <dbReference type="Proteomes" id="UP000004893"/>
    </source>
</evidence>
<organism evidence="3 4">
    <name type="scientific">[Clostridium] hylemonae DSM 15053</name>
    <dbReference type="NCBI Taxonomy" id="553973"/>
    <lineage>
        <taxon>Bacteria</taxon>
        <taxon>Bacillati</taxon>
        <taxon>Bacillota</taxon>
        <taxon>Clostridia</taxon>
        <taxon>Lachnospirales</taxon>
        <taxon>Lachnospiraceae</taxon>
    </lineage>
</organism>
<dbReference type="Proteomes" id="UP000004893">
    <property type="component" value="Unassembled WGS sequence"/>
</dbReference>
<dbReference type="AlphaFoldDB" id="C0BZT7"/>
<evidence type="ECO:0000256" key="1">
    <source>
        <dbReference type="SAM" id="Phobius"/>
    </source>
</evidence>
<dbReference type="OrthoDB" id="9810759at2"/>
<proteinExistence type="predicted"/>
<gene>
    <name evidence="3" type="ORF">CLOHYLEM_05329</name>
</gene>
<feature type="domain" description="Potassium channel" evidence="2">
    <location>
        <begin position="25"/>
        <end position="96"/>
    </location>
</feature>
<accession>C0BZT7</accession>
<dbReference type="STRING" id="553973.CLOHYLEM_05329"/>